<proteinExistence type="predicted"/>
<sequence length="561" mass="60920">MEEEKEINKKKKKARKKKSLPGQEKISTPIGGTLSSVGQALDKVQNNQFISAAPDIATASLLSSSSTEIPDKTSEHQKVLLEFHESISKDVNGDASSQSAQKNEDLAILDTIPSNESGNAVSDLKDSFDETETTTPHSISLHKELVANFDTNPSHESSNALSDLKEGYDEIETTPHSITLHKDNAADLSQIEIPSSTVENEWNNAPLQVTRQEAKGSHSNNGRSILSAVTLIENTSIQFSTDLPGDSETNHLKLYLEREMKTSRLLRLQISTLEELIAMRDADEARMTTHIKQLRAENAHLEKQVVGLKDMVRGLMQDRSQLLARMVAVQSGKLLSADELEASIGAPIDDQLVDESESEGTKEGSIFNSTNGSLAEKAISEPSIQDTVVATTVCKLVPEIVKPIHQKQFDTFGDSQGGSKISPVEQQATGVSATVKAEDETAVAMRSEPFSVTSDSNTVNIQVGSIVSVAGSKKEMERNDSLTEIKDIIENEENNDTIKESHALASSELHGKISPFDKHKHANISKEVHFSDAPLIGAPFRLMSFMAQFVSGADLAAKSAK</sequence>
<dbReference type="EMBL" id="CM055104">
    <property type="protein sequence ID" value="KAJ7533952.1"/>
    <property type="molecule type" value="Genomic_DNA"/>
</dbReference>
<accession>A0ACC2BVY2</accession>
<dbReference type="Proteomes" id="UP001162992">
    <property type="component" value="Chromosome 13"/>
</dbReference>
<evidence type="ECO:0000313" key="2">
    <source>
        <dbReference type="Proteomes" id="UP001162992"/>
    </source>
</evidence>
<keyword evidence="2" id="KW-1185">Reference proteome</keyword>
<gene>
    <name evidence="1" type="ORF">O6H91_13G072600</name>
</gene>
<reference evidence="2" key="1">
    <citation type="journal article" date="2024" name="Proc. Natl. Acad. Sci. U.S.A.">
        <title>Extraordinary preservation of gene collinearity over three hundred million years revealed in homosporous lycophytes.</title>
        <authorList>
            <person name="Li C."/>
            <person name="Wickell D."/>
            <person name="Kuo L.Y."/>
            <person name="Chen X."/>
            <person name="Nie B."/>
            <person name="Liao X."/>
            <person name="Peng D."/>
            <person name="Ji J."/>
            <person name="Jenkins J."/>
            <person name="Williams M."/>
            <person name="Shu S."/>
            <person name="Plott C."/>
            <person name="Barry K."/>
            <person name="Rajasekar S."/>
            <person name="Grimwood J."/>
            <person name="Han X."/>
            <person name="Sun S."/>
            <person name="Hou Z."/>
            <person name="He W."/>
            <person name="Dai G."/>
            <person name="Sun C."/>
            <person name="Schmutz J."/>
            <person name="Leebens-Mack J.H."/>
            <person name="Li F.W."/>
            <person name="Wang L."/>
        </authorList>
    </citation>
    <scope>NUCLEOTIDE SEQUENCE [LARGE SCALE GENOMIC DNA]</scope>
    <source>
        <strain evidence="2">cv. PW_Plant_1</strain>
    </source>
</reference>
<organism evidence="1 2">
    <name type="scientific">Diphasiastrum complanatum</name>
    <name type="common">Issler's clubmoss</name>
    <name type="synonym">Lycopodium complanatum</name>
    <dbReference type="NCBI Taxonomy" id="34168"/>
    <lineage>
        <taxon>Eukaryota</taxon>
        <taxon>Viridiplantae</taxon>
        <taxon>Streptophyta</taxon>
        <taxon>Embryophyta</taxon>
        <taxon>Tracheophyta</taxon>
        <taxon>Lycopodiopsida</taxon>
        <taxon>Lycopodiales</taxon>
        <taxon>Lycopodiaceae</taxon>
        <taxon>Lycopodioideae</taxon>
        <taxon>Diphasiastrum</taxon>
    </lineage>
</organism>
<protein>
    <submittedName>
        <fullName evidence="1">Uncharacterized protein</fullName>
    </submittedName>
</protein>
<comment type="caution">
    <text evidence="1">The sequence shown here is derived from an EMBL/GenBank/DDBJ whole genome shotgun (WGS) entry which is preliminary data.</text>
</comment>
<evidence type="ECO:0000313" key="1">
    <source>
        <dbReference type="EMBL" id="KAJ7533952.1"/>
    </source>
</evidence>
<name>A0ACC2BVY2_DIPCM</name>